<evidence type="ECO:0000313" key="5">
    <source>
        <dbReference type="Proteomes" id="UP000655225"/>
    </source>
</evidence>
<dbReference type="PANTHER" id="PTHR11079:SF156">
    <property type="entry name" value="INACTIVE TRNA-SPECIFIC ADENOSINE DEAMINASE-LIKE PROTEIN 3-RELATED"/>
    <property type="match status" value="1"/>
</dbReference>
<dbReference type="PROSITE" id="PS51747">
    <property type="entry name" value="CYT_DCMP_DEAMINASES_2"/>
    <property type="match status" value="1"/>
</dbReference>
<name>A0A834ZC53_TETSI</name>
<keyword evidence="1" id="KW-0819">tRNA processing</keyword>
<evidence type="ECO:0000256" key="1">
    <source>
        <dbReference type="ARBA" id="ARBA00022694"/>
    </source>
</evidence>
<dbReference type="SUPFAM" id="SSF53927">
    <property type="entry name" value="Cytidine deaminase-like"/>
    <property type="match status" value="1"/>
</dbReference>
<gene>
    <name evidence="4" type="ORF">HHK36_008913</name>
</gene>
<dbReference type="OMA" id="KKFAHEA"/>
<evidence type="ECO:0000256" key="2">
    <source>
        <dbReference type="ARBA" id="ARBA00038160"/>
    </source>
</evidence>
<comment type="similarity">
    <text evidence="2">Belongs to the cytidine and deoxycytidylate deaminase family. ADAT3 subfamily.</text>
</comment>
<dbReference type="GO" id="GO:0005634">
    <property type="term" value="C:nucleus"/>
    <property type="evidence" value="ECO:0007669"/>
    <property type="project" value="TreeGrafter"/>
</dbReference>
<accession>A0A834ZC53</accession>
<dbReference type="OrthoDB" id="3180714at2759"/>
<dbReference type="GO" id="GO:0052717">
    <property type="term" value="F:tRNA-specific adenosine-34 deaminase activity"/>
    <property type="evidence" value="ECO:0007669"/>
    <property type="project" value="UniProtKB-EC"/>
</dbReference>
<dbReference type="GO" id="GO:0002100">
    <property type="term" value="P:tRNA wobble adenosine to inosine editing"/>
    <property type="evidence" value="ECO:0007669"/>
    <property type="project" value="InterPro"/>
</dbReference>
<dbReference type="PANTHER" id="PTHR11079">
    <property type="entry name" value="CYTOSINE DEAMINASE FAMILY MEMBER"/>
    <property type="match status" value="1"/>
</dbReference>
<dbReference type="Gene3D" id="3.40.140.10">
    <property type="entry name" value="Cytidine Deaminase, domain 2"/>
    <property type="match status" value="1"/>
</dbReference>
<comment type="caution">
    <text evidence="4">The sequence shown here is derived from an EMBL/GenBank/DDBJ whole genome shotgun (WGS) entry which is preliminary data.</text>
</comment>
<dbReference type="AlphaFoldDB" id="A0A834ZC53"/>
<evidence type="ECO:0000259" key="3">
    <source>
        <dbReference type="PROSITE" id="PS51747"/>
    </source>
</evidence>
<dbReference type="InterPro" id="IPR002125">
    <property type="entry name" value="CMP_dCMP_dom"/>
</dbReference>
<evidence type="ECO:0000313" key="4">
    <source>
        <dbReference type="EMBL" id="KAF8404037.1"/>
    </source>
</evidence>
<proteinExistence type="inferred from homology"/>
<keyword evidence="5" id="KW-1185">Reference proteome</keyword>
<dbReference type="InterPro" id="IPR016193">
    <property type="entry name" value="Cytidine_deaminase-like"/>
</dbReference>
<dbReference type="EMBL" id="JABCRI010000006">
    <property type="protein sequence ID" value="KAF8404037.1"/>
    <property type="molecule type" value="Genomic_DNA"/>
</dbReference>
<organism evidence="4 5">
    <name type="scientific">Tetracentron sinense</name>
    <name type="common">Spur-leaf</name>
    <dbReference type="NCBI Taxonomy" id="13715"/>
    <lineage>
        <taxon>Eukaryota</taxon>
        <taxon>Viridiplantae</taxon>
        <taxon>Streptophyta</taxon>
        <taxon>Embryophyta</taxon>
        <taxon>Tracheophyta</taxon>
        <taxon>Spermatophyta</taxon>
        <taxon>Magnoliopsida</taxon>
        <taxon>Trochodendrales</taxon>
        <taxon>Trochodendraceae</taxon>
        <taxon>Tetracentron</taxon>
    </lineage>
</organism>
<sequence length="598" mass="65886">MGRSSNWCTPLLSKLKKLSRWSWTGTGSPENEVGGGATALGQMLPWRRKSSCAAVSGVGISPEVWQSQPEKKGATGSVARWCRCHELDGSERDAMVELIPPGSVFFLGKNLKQWSGKKERTISRLSVDFETLTVGEPYNRFVKPKPEMVMNNKWEIVHVPENPPIPTNQHPTVDVFASVIEPKLTNTLAVKSNSATGKSPPCEAGAEEVPGRSMKNANEAEAMVLLPAFEGKSQLSVVLCLACESENQLERIPDDVLELINAYQLSPFITKCIIFVVKKLGVPGPPVSVGATAGTWELFVEDHFRQGDQSIDGITGFNEEDSQSIFSFMKYAVELTKSGPLSDQVVNAAVIVDPSVRQVISSACDQICSWHTPTNNASLKTNRIEQPEIFTSHQSIANGVATNRTVFLNGSPDECKQLYTGVSCLYPWRWTEQRLYTGSSCSWHPLRHAALVAIEYAAAKDRCLFPGFGHSEDQPIQADNLQSFSVNIPAKRQKTHLSKDGDDMIQEAHKNGFHSEAERPYLCTGFDIYLVWEPCTMCAMALVHQRIKRIFYAFPNPNAGALGSVHRLQGLKSLNHHYAVFRVLLPEDVIGEGAASNQ</sequence>
<reference evidence="4 5" key="1">
    <citation type="submission" date="2020-04" db="EMBL/GenBank/DDBJ databases">
        <title>Plant Genome Project.</title>
        <authorList>
            <person name="Zhang R.-G."/>
        </authorList>
    </citation>
    <scope>NUCLEOTIDE SEQUENCE [LARGE SCALE GENOMIC DNA]</scope>
    <source>
        <strain evidence="4">YNK0</strain>
        <tissue evidence="4">Leaf</tissue>
    </source>
</reference>
<feature type="domain" description="CMP/dCMP-type deaminase" evidence="3">
    <location>
        <begin position="441"/>
        <end position="565"/>
    </location>
</feature>
<dbReference type="GO" id="GO:0046872">
    <property type="term" value="F:metal ion binding"/>
    <property type="evidence" value="ECO:0007669"/>
    <property type="project" value="UniProtKB-KW"/>
</dbReference>
<protein>
    <recommendedName>
        <fullName evidence="3">CMP/dCMP-type deaminase domain-containing protein</fullName>
    </recommendedName>
</protein>
<dbReference type="GO" id="GO:0005737">
    <property type="term" value="C:cytoplasm"/>
    <property type="evidence" value="ECO:0007669"/>
    <property type="project" value="TreeGrafter"/>
</dbReference>
<dbReference type="Proteomes" id="UP000655225">
    <property type="component" value="Unassembled WGS sequence"/>
</dbReference>